<comment type="function">
    <text evidence="9">Site-specific tyrosine recombinase, which acts by catalyzing the cutting and rejoining of the recombining DNA molecules. The XerC-XerD complex is essential to convert dimers of the bacterial chromosome into monomers to permit their segregation at cell division. It also contributes to the segregational stability of plasmids.</text>
</comment>
<dbReference type="GO" id="GO:0051301">
    <property type="term" value="P:cell division"/>
    <property type="evidence" value="ECO:0007669"/>
    <property type="project" value="UniProtKB-KW"/>
</dbReference>
<keyword evidence="8 9" id="KW-0131">Cell cycle</keyword>
<keyword evidence="4 9" id="KW-0159">Chromosome partition</keyword>
<keyword evidence="3 9" id="KW-0132">Cell division</keyword>
<keyword evidence="7 9" id="KW-0233">DNA recombination</keyword>
<dbReference type="EMBL" id="CP020715">
    <property type="protein sequence ID" value="ARJ04842.1"/>
    <property type="molecule type" value="Genomic_DNA"/>
</dbReference>
<keyword evidence="11" id="KW-1185">Reference proteome</keyword>
<protein>
    <recommendedName>
        <fullName evidence="9">Tyrosine recombinase XerC</fullName>
    </recommendedName>
</protein>
<feature type="active site" evidence="9">
    <location>
        <position position="152"/>
    </location>
</feature>
<dbReference type="AlphaFoldDB" id="A0A1X9LK44"/>
<dbReference type="InterPro" id="IPR004107">
    <property type="entry name" value="Integrase_SAM-like_N"/>
</dbReference>
<evidence type="ECO:0000256" key="1">
    <source>
        <dbReference type="ARBA" id="ARBA00004496"/>
    </source>
</evidence>
<evidence type="ECO:0000313" key="10">
    <source>
        <dbReference type="EMBL" id="ARJ04842.1"/>
    </source>
</evidence>
<evidence type="ECO:0000256" key="6">
    <source>
        <dbReference type="ARBA" id="ARBA00023125"/>
    </source>
</evidence>
<proteinExistence type="inferred from homology"/>
<evidence type="ECO:0000256" key="5">
    <source>
        <dbReference type="ARBA" id="ARBA00022908"/>
    </source>
</evidence>
<feature type="active site" evidence="9">
    <location>
        <position position="258"/>
    </location>
</feature>
<comment type="similarity">
    <text evidence="9">Belongs to the 'phage' integrase family. XerC subfamily.</text>
</comment>
<dbReference type="InterPro" id="IPR044068">
    <property type="entry name" value="CB"/>
</dbReference>
<dbReference type="PANTHER" id="PTHR30349">
    <property type="entry name" value="PHAGE INTEGRASE-RELATED"/>
    <property type="match status" value="1"/>
</dbReference>
<keyword evidence="5 9" id="KW-0229">DNA integration</keyword>
<dbReference type="InterPro" id="IPR011010">
    <property type="entry name" value="DNA_brk_join_enz"/>
</dbReference>
<dbReference type="SUPFAM" id="SSF56349">
    <property type="entry name" value="DNA breaking-rejoining enzymes"/>
    <property type="match status" value="1"/>
</dbReference>
<feature type="active site" evidence="9">
    <location>
        <position position="261"/>
    </location>
</feature>
<evidence type="ECO:0000256" key="7">
    <source>
        <dbReference type="ARBA" id="ARBA00023172"/>
    </source>
</evidence>
<dbReference type="Proteomes" id="UP000192775">
    <property type="component" value="Chromosome"/>
</dbReference>
<dbReference type="Gene3D" id="1.10.150.130">
    <property type="match status" value="1"/>
</dbReference>
<dbReference type="GO" id="GO:0009037">
    <property type="term" value="F:tyrosine-based site-specific recombinase activity"/>
    <property type="evidence" value="ECO:0007669"/>
    <property type="project" value="UniProtKB-UniRule"/>
</dbReference>
<dbReference type="PROSITE" id="PS51900">
    <property type="entry name" value="CB"/>
    <property type="match status" value="1"/>
</dbReference>
<dbReference type="InterPro" id="IPR013762">
    <property type="entry name" value="Integrase-like_cat_sf"/>
</dbReference>
<dbReference type="InterPro" id="IPR002104">
    <property type="entry name" value="Integrase_catalytic"/>
</dbReference>
<comment type="subcellular location">
    <subcellularLocation>
        <location evidence="1 9">Cytoplasm</location>
    </subcellularLocation>
</comment>
<dbReference type="GO" id="GO:0007059">
    <property type="term" value="P:chromosome segregation"/>
    <property type="evidence" value="ECO:0007669"/>
    <property type="project" value="UniProtKB-UniRule"/>
</dbReference>
<accession>A0A1X9LK44</accession>
<gene>
    <name evidence="9" type="primary">xerC</name>
    <name evidence="10" type="ORF">B5808_06115</name>
</gene>
<evidence type="ECO:0000256" key="3">
    <source>
        <dbReference type="ARBA" id="ARBA00022618"/>
    </source>
</evidence>
<name>A0A1X9LK44_9MICO</name>
<sequence>MLFRDAREAYAEHLRLERGYSPQTVRAYGSDLADLERFAAGRGVSDTSGIDLALLRDWLWDGSQRSLAKATLARRSASAKTFAAWLDRTGREVGGGSARLKAPRPDRTLPRVLGVRAMDGVLDTVQARAKEGDPVAVRDVAVIELLYASGLRVSELVGIDLEDLDLDRRTVRVTGKGSKQRVVPFGRPAQHALADYLARGRRVLLERASAGTAGERTSRVENALFLGARGARLGTRTVYGLVSSLLADVPGSGPSGPHALRHTAATHLLDGGADLRGVQEVLGHASLGTTQIYTHVTIERLRDTYRTAHPRA</sequence>
<dbReference type="SUPFAM" id="SSF47823">
    <property type="entry name" value="lambda integrase-like, N-terminal domain"/>
    <property type="match status" value="1"/>
</dbReference>
<dbReference type="GO" id="GO:0005737">
    <property type="term" value="C:cytoplasm"/>
    <property type="evidence" value="ECO:0007669"/>
    <property type="project" value="UniProtKB-SubCell"/>
</dbReference>
<dbReference type="STRING" id="1619308.B5808_06115"/>
<dbReference type="GO" id="GO:0006313">
    <property type="term" value="P:DNA transposition"/>
    <property type="evidence" value="ECO:0007669"/>
    <property type="project" value="UniProtKB-UniRule"/>
</dbReference>
<dbReference type="GO" id="GO:0003677">
    <property type="term" value="F:DNA binding"/>
    <property type="evidence" value="ECO:0007669"/>
    <property type="project" value="UniProtKB-UniRule"/>
</dbReference>
<evidence type="ECO:0000256" key="8">
    <source>
        <dbReference type="ARBA" id="ARBA00023306"/>
    </source>
</evidence>
<evidence type="ECO:0000313" key="11">
    <source>
        <dbReference type="Proteomes" id="UP000192775"/>
    </source>
</evidence>
<evidence type="ECO:0000256" key="4">
    <source>
        <dbReference type="ARBA" id="ARBA00022829"/>
    </source>
</evidence>
<dbReference type="Pfam" id="PF00589">
    <property type="entry name" value="Phage_integrase"/>
    <property type="match status" value="1"/>
</dbReference>
<dbReference type="KEGG" id="cphy:B5808_06115"/>
<keyword evidence="2 9" id="KW-0963">Cytoplasm</keyword>
<dbReference type="RefSeq" id="WP_085018980.1">
    <property type="nucleotide sequence ID" value="NZ_BMHD01000002.1"/>
</dbReference>
<dbReference type="HAMAP" id="MF_01808">
    <property type="entry name" value="Recomb_XerC_XerD"/>
    <property type="match status" value="1"/>
</dbReference>
<feature type="active site" description="O-(3'-phospho-DNA)-tyrosine intermediate" evidence="9">
    <location>
        <position position="293"/>
    </location>
</feature>
<dbReference type="InterPro" id="IPR050090">
    <property type="entry name" value="Tyrosine_recombinase_XerCD"/>
</dbReference>
<reference evidence="10 11" key="1">
    <citation type="submission" date="2017-04" db="EMBL/GenBank/DDBJ databases">
        <authorList>
            <person name="Afonso C.L."/>
            <person name="Miller P.J."/>
            <person name="Scott M.A."/>
            <person name="Spackman E."/>
            <person name="Goraichik I."/>
            <person name="Dimitrov K.M."/>
            <person name="Suarez D.L."/>
            <person name="Swayne D.E."/>
        </authorList>
    </citation>
    <scope>NUCLEOTIDE SEQUENCE [LARGE SCALE GENOMIC DNA]</scope>
    <source>
        <strain evidence="11">XA(T)</strain>
    </source>
</reference>
<dbReference type="InterPro" id="IPR010998">
    <property type="entry name" value="Integrase_recombinase_N"/>
</dbReference>
<comment type="subunit">
    <text evidence="9">Forms a cyclic heterotetrameric complex composed of two molecules of XerC and two molecules of XerD.</text>
</comment>
<organism evidence="10 11">
    <name type="scientific">Cnuibacter physcomitrellae</name>
    <dbReference type="NCBI Taxonomy" id="1619308"/>
    <lineage>
        <taxon>Bacteria</taxon>
        <taxon>Bacillati</taxon>
        <taxon>Actinomycetota</taxon>
        <taxon>Actinomycetes</taxon>
        <taxon>Micrococcales</taxon>
        <taxon>Microbacteriaceae</taxon>
        <taxon>Cnuibacter</taxon>
    </lineage>
</organism>
<keyword evidence="6 9" id="KW-0238">DNA-binding</keyword>
<dbReference type="InterPro" id="IPR023009">
    <property type="entry name" value="Tyrosine_recombinase_XerC/XerD"/>
</dbReference>
<feature type="active site" evidence="9">
    <location>
        <position position="284"/>
    </location>
</feature>
<dbReference type="CDD" id="cd00798">
    <property type="entry name" value="INT_XerDC_C"/>
    <property type="match status" value="1"/>
</dbReference>
<feature type="active site" evidence="9">
    <location>
        <position position="176"/>
    </location>
</feature>
<dbReference type="PROSITE" id="PS51898">
    <property type="entry name" value="TYR_RECOMBINASE"/>
    <property type="match status" value="1"/>
</dbReference>
<evidence type="ECO:0000256" key="9">
    <source>
        <dbReference type="HAMAP-Rule" id="MF_01808"/>
    </source>
</evidence>
<evidence type="ECO:0000256" key="2">
    <source>
        <dbReference type="ARBA" id="ARBA00022490"/>
    </source>
</evidence>
<dbReference type="Gene3D" id="1.10.443.10">
    <property type="entry name" value="Intergrase catalytic core"/>
    <property type="match status" value="1"/>
</dbReference>
<dbReference type="Pfam" id="PF02899">
    <property type="entry name" value="Phage_int_SAM_1"/>
    <property type="match status" value="1"/>
</dbReference>
<dbReference type="PANTHER" id="PTHR30349:SF77">
    <property type="entry name" value="TYROSINE RECOMBINASE XERC"/>
    <property type="match status" value="1"/>
</dbReference>